<protein>
    <submittedName>
        <fullName evidence="2">2-methyl-aconitate isomerase</fullName>
    </submittedName>
</protein>
<dbReference type="Gene3D" id="3.15.10.30">
    <property type="entry name" value="Haemolymph juvenile hormone binding protein"/>
    <property type="match status" value="1"/>
</dbReference>
<dbReference type="InterPro" id="IPR038606">
    <property type="entry name" value="To_sf"/>
</dbReference>
<keyword evidence="2" id="KW-0413">Isomerase</keyword>
<keyword evidence="1" id="KW-0732">Signal</keyword>
<feature type="chain" id="PRO_5012443391" evidence="1">
    <location>
        <begin position="22"/>
        <end position="403"/>
    </location>
</feature>
<proteinExistence type="predicted"/>
<evidence type="ECO:0000313" key="2">
    <source>
        <dbReference type="EMBL" id="OXA42045.1"/>
    </source>
</evidence>
<organism evidence="2 3">
    <name type="scientific">Folsomia candida</name>
    <name type="common">Springtail</name>
    <dbReference type="NCBI Taxonomy" id="158441"/>
    <lineage>
        <taxon>Eukaryota</taxon>
        <taxon>Metazoa</taxon>
        <taxon>Ecdysozoa</taxon>
        <taxon>Arthropoda</taxon>
        <taxon>Hexapoda</taxon>
        <taxon>Collembola</taxon>
        <taxon>Entomobryomorpha</taxon>
        <taxon>Isotomoidea</taxon>
        <taxon>Isotomidae</taxon>
        <taxon>Proisotominae</taxon>
        <taxon>Folsomia</taxon>
    </lineage>
</organism>
<dbReference type="Pfam" id="PF06585">
    <property type="entry name" value="JHBP"/>
    <property type="match status" value="1"/>
</dbReference>
<dbReference type="PANTHER" id="PTHR11008">
    <property type="entry name" value="PROTEIN TAKEOUT-LIKE PROTEIN"/>
    <property type="match status" value="1"/>
</dbReference>
<dbReference type="PANTHER" id="PTHR11008:SF9">
    <property type="entry name" value="PROTEIN TAKEOUT-LIKE PROTEIN"/>
    <property type="match status" value="1"/>
</dbReference>
<comment type="caution">
    <text evidence="2">The sequence shown here is derived from an EMBL/GenBank/DDBJ whole genome shotgun (WGS) entry which is preliminary data.</text>
</comment>
<name>A0A226D917_FOLCA</name>
<dbReference type="EMBL" id="LNIX01000027">
    <property type="protein sequence ID" value="OXA42045.1"/>
    <property type="molecule type" value="Genomic_DNA"/>
</dbReference>
<evidence type="ECO:0000313" key="3">
    <source>
        <dbReference type="Proteomes" id="UP000198287"/>
    </source>
</evidence>
<accession>A0A226D917</accession>
<dbReference type="InterPro" id="IPR010562">
    <property type="entry name" value="Haemolymph_juvenile_hormone-bd"/>
</dbReference>
<dbReference type="AlphaFoldDB" id="A0A226D917"/>
<dbReference type="OrthoDB" id="8194225at2759"/>
<dbReference type="GO" id="GO:0016853">
    <property type="term" value="F:isomerase activity"/>
    <property type="evidence" value="ECO:0007669"/>
    <property type="project" value="UniProtKB-KW"/>
</dbReference>
<dbReference type="Proteomes" id="UP000198287">
    <property type="component" value="Unassembled WGS sequence"/>
</dbReference>
<sequence>MRSKNLLIFSIIFSCFSQILANSEETEDDDWFSFSSSSEEQDLDKNNSTVKKSAPIKEKRWNRAGLCDHDVITSVILKLILDAQDKMAKGDNSTGLMPLDPIYIPEIVMDPEKMRRDVDGGGEGDGNSPIQGTITDVYIKGLSKFNVTGINADLQKMFVNISIALESISISGTGRLKIGPVYFPIFGKGKFLFKPEGVDTSILVEFGTHENGTRYLKDFDYGLALKKLYVELTPPFRPVRGWNPLAGVLSGVGARLFNTLEQRLHPRLRSRGSQEVSKRMGTWKMLNEEVIENMINHSVFCYFVCRTSIRLDESTRGLARNHELLRQSGQDFRPSWTVLASQDKYNPPKYPTPSAPSWADFDLVTSTAFLELSGGKDVKPTAPPWLYPDHGVKDTGISKFWLD</sequence>
<evidence type="ECO:0000256" key="1">
    <source>
        <dbReference type="SAM" id="SignalP"/>
    </source>
</evidence>
<gene>
    <name evidence="2" type="ORF">Fcan01_23063</name>
</gene>
<dbReference type="PROSITE" id="PS51257">
    <property type="entry name" value="PROKAR_LIPOPROTEIN"/>
    <property type="match status" value="1"/>
</dbReference>
<reference evidence="2 3" key="1">
    <citation type="submission" date="2015-12" db="EMBL/GenBank/DDBJ databases">
        <title>The genome of Folsomia candida.</title>
        <authorList>
            <person name="Faddeeva A."/>
            <person name="Derks M.F."/>
            <person name="Anvar Y."/>
            <person name="Smit S."/>
            <person name="Van Straalen N."/>
            <person name="Roelofs D."/>
        </authorList>
    </citation>
    <scope>NUCLEOTIDE SEQUENCE [LARGE SCALE GENOMIC DNA]</scope>
    <source>
        <strain evidence="2 3">VU population</strain>
        <tissue evidence="2">Whole body</tissue>
    </source>
</reference>
<feature type="signal peptide" evidence="1">
    <location>
        <begin position="1"/>
        <end position="21"/>
    </location>
</feature>
<keyword evidence="3" id="KW-1185">Reference proteome</keyword>